<dbReference type="RefSeq" id="WP_281760394.1">
    <property type="nucleotide sequence ID" value="NZ_AP026709.1"/>
</dbReference>
<dbReference type="InterPro" id="IPR000292">
    <property type="entry name" value="For/NO2_transpt"/>
</dbReference>
<gene>
    <name evidence="6" type="ORF">SYK_22410</name>
</gene>
<evidence type="ECO:0000256" key="5">
    <source>
        <dbReference type="SAM" id="Phobius"/>
    </source>
</evidence>
<proteinExistence type="predicted"/>
<dbReference type="Gene3D" id="1.20.1080.10">
    <property type="entry name" value="Glycerol uptake facilitator protein"/>
    <property type="match status" value="1"/>
</dbReference>
<evidence type="ECO:0000256" key="4">
    <source>
        <dbReference type="ARBA" id="ARBA00023136"/>
    </source>
</evidence>
<accession>A0ABM8B243</accession>
<evidence type="ECO:0000256" key="3">
    <source>
        <dbReference type="ARBA" id="ARBA00022989"/>
    </source>
</evidence>
<sequence>MPLSSEKHLMEVADVCDKKWGMLRERPLAFSISAFAGGAFVCFGAMLALAVSAGVPSNLAPGLANLLMGLVFMFSLVIIMFSGMTLVTADMAYGLVGVFQDRITWRQFVCGVFVGYIGNFVGSMTFMWIMSKGGGYHALPWLMRAHEIGLAKTGETAMEIFVMGIICTWTLQSAAILFMKTNDDMSKIVLTAYGPLAFVAGMNEHCIANIGFLAVPLFQQDMWVEAVSGMNNVVPVLMHWGFGKFGWAHNQLFTVMGNAIGGTLFVAVVFQLVADPLKLKDLYRKRHELMAADGELKEVE</sequence>
<dbReference type="InterPro" id="IPR023271">
    <property type="entry name" value="Aquaporin-like"/>
</dbReference>
<protein>
    <submittedName>
        <fullName evidence="6">FdhC protein</fullName>
    </submittedName>
</protein>
<feature type="transmembrane region" description="Helical" evidence="5">
    <location>
        <begin position="63"/>
        <end position="87"/>
    </location>
</feature>
<name>A0ABM8B243_9BACT</name>
<keyword evidence="4 5" id="KW-0472">Membrane</keyword>
<feature type="transmembrane region" description="Helical" evidence="5">
    <location>
        <begin position="252"/>
        <end position="274"/>
    </location>
</feature>
<evidence type="ECO:0000313" key="6">
    <source>
        <dbReference type="EMBL" id="BDQ37881.1"/>
    </source>
</evidence>
<dbReference type="PANTHER" id="PTHR30520:SF8">
    <property type="entry name" value="NITRITE TRANSPORTER NIRC"/>
    <property type="match status" value="1"/>
</dbReference>
<keyword evidence="3 5" id="KW-1133">Transmembrane helix</keyword>
<dbReference type="Pfam" id="PF01226">
    <property type="entry name" value="Form_Nir_trans"/>
    <property type="match status" value="1"/>
</dbReference>
<reference evidence="6 7" key="1">
    <citation type="submission" date="2022-08" db="EMBL/GenBank/DDBJ databases">
        <title>Genome Sequence of the sulphate-reducing bacterium, Pseudodesulfovibrio sp. SYK.</title>
        <authorList>
            <person name="Kondo R."/>
            <person name="Kataoka T."/>
        </authorList>
    </citation>
    <scope>NUCLEOTIDE SEQUENCE [LARGE SCALE GENOMIC DNA]</scope>
    <source>
        <strain evidence="6 7">SYK</strain>
    </source>
</reference>
<organism evidence="6 7">
    <name type="scientific">Pseudodesulfovibrio nedwellii</name>
    <dbReference type="NCBI Taxonomy" id="2973072"/>
    <lineage>
        <taxon>Bacteria</taxon>
        <taxon>Pseudomonadati</taxon>
        <taxon>Thermodesulfobacteriota</taxon>
        <taxon>Desulfovibrionia</taxon>
        <taxon>Desulfovibrionales</taxon>
        <taxon>Desulfovibrionaceae</taxon>
    </lineage>
</organism>
<evidence type="ECO:0000313" key="7">
    <source>
        <dbReference type="Proteomes" id="UP001317742"/>
    </source>
</evidence>
<feature type="transmembrane region" description="Helical" evidence="5">
    <location>
        <begin position="28"/>
        <end position="51"/>
    </location>
</feature>
<dbReference type="EMBL" id="AP026709">
    <property type="protein sequence ID" value="BDQ37881.1"/>
    <property type="molecule type" value="Genomic_DNA"/>
</dbReference>
<comment type="subcellular location">
    <subcellularLocation>
        <location evidence="1">Membrane</location>
        <topology evidence="1">Multi-pass membrane protein</topology>
    </subcellularLocation>
</comment>
<dbReference type="Proteomes" id="UP001317742">
    <property type="component" value="Chromosome"/>
</dbReference>
<keyword evidence="7" id="KW-1185">Reference proteome</keyword>
<keyword evidence="2 5" id="KW-0812">Transmembrane</keyword>
<feature type="transmembrane region" description="Helical" evidence="5">
    <location>
        <begin position="108"/>
        <end position="130"/>
    </location>
</feature>
<dbReference type="PANTHER" id="PTHR30520">
    <property type="entry name" value="FORMATE TRANSPORTER-RELATED"/>
    <property type="match status" value="1"/>
</dbReference>
<feature type="transmembrane region" description="Helical" evidence="5">
    <location>
        <begin position="160"/>
        <end position="178"/>
    </location>
</feature>
<evidence type="ECO:0000256" key="1">
    <source>
        <dbReference type="ARBA" id="ARBA00004141"/>
    </source>
</evidence>
<evidence type="ECO:0000256" key="2">
    <source>
        <dbReference type="ARBA" id="ARBA00022692"/>
    </source>
</evidence>
<feature type="transmembrane region" description="Helical" evidence="5">
    <location>
        <begin position="190"/>
        <end position="215"/>
    </location>
</feature>